<evidence type="ECO:0000313" key="4">
    <source>
        <dbReference type="Proteomes" id="UP001500013"/>
    </source>
</evidence>
<dbReference type="EMBL" id="BAAAPU010000007">
    <property type="protein sequence ID" value="GAA1980304.1"/>
    <property type="molecule type" value="Genomic_DNA"/>
</dbReference>
<organism evidence="3 4">
    <name type="scientific">Terrabacter lapilli</name>
    <dbReference type="NCBI Taxonomy" id="436231"/>
    <lineage>
        <taxon>Bacteria</taxon>
        <taxon>Bacillati</taxon>
        <taxon>Actinomycetota</taxon>
        <taxon>Actinomycetes</taxon>
        <taxon>Micrococcales</taxon>
        <taxon>Intrasporangiaceae</taxon>
        <taxon>Terrabacter</taxon>
    </lineage>
</organism>
<keyword evidence="4" id="KW-1185">Reference proteome</keyword>
<sequence>MTTLTTRPASAAAVRAHHLADAPSDLRCPAAGKSRSMHRFPAATYLCRAVAREERAIAQQALEATDRTASRRVGALALTGSAVFAAVLVLLATGRAEAAPGAVVLALLAAAFVLVVVALVVVLRRHEAEHDALAHRVQMYEARLQELRARR</sequence>
<name>A0ABN2S4I8_9MICO</name>
<protein>
    <submittedName>
        <fullName evidence="3">Uncharacterized protein</fullName>
    </submittedName>
</protein>
<keyword evidence="2" id="KW-0812">Transmembrane</keyword>
<dbReference type="Proteomes" id="UP001500013">
    <property type="component" value="Unassembled WGS sequence"/>
</dbReference>
<accession>A0ABN2S4I8</accession>
<proteinExistence type="predicted"/>
<reference evidence="3 4" key="1">
    <citation type="journal article" date="2019" name="Int. J. Syst. Evol. Microbiol.">
        <title>The Global Catalogue of Microorganisms (GCM) 10K type strain sequencing project: providing services to taxonomists for standard genome sequencing and annotation.</title>
        <authorList>
            <consortium name="The Broad Institute Genomics Platform"/>
            <consortium name="The Broad Institute Genome Sequencing Center for Infectious Disease"/>
            <person name="Wu L."/>
            <person name="Ma J."/>
        </authorList>
    </citation>
    <scope>NUCLEOTIDE SEQUENCE [LARGE SCALE GENOMIC DNA]</scope>
    <source>
        <strain evidence="3 4">JCM 15628</strain>
    </source>
</reference>
<evidence type="ECO:0000313" key="3">
    <source>
        <dbReference type="EMBL" id="GAA1980304.1"/>
    </source>
</evidence>
<comment type="caution">
    <text evidence="3">The sequence shown here is derived from an EMBL/GenBank/DDBJ whole genome shotgun (WGS) entry which is preliminary data.</text>
</comment>
<evidence type="ECO:0000256" key="2">
    <source>
        <dbReference type="SAM" id="Phobius"/>
    </source>
</evidence>
<feature type="transmembrane region" description="Helical" evidence="2">
    <location>
        <begin position="73"/>
        <end position="92"/>
    </location>
</feature>
<feature type="transmembrane region" description="Helical" evidence="2">
    <location>
        <begin position="98"/>
        <end position="123"/>
    </location>
</feature>
<gene>
    <name evidence="3" type="ORF">GCM10009817_21400</name>
</gene>
<feature type="coiled-coil region" evidence="1">
    <location>
        <begin position="123"/>
        <end position="150"/>
    </location>
</feature>
<keyword evidence="2" id="KW-0472">Membrane</keyword>
<dbReference type="RefSeq" id="WP_344061737.1">
    <property type="nucleotide sequence ID" value="NZ_BAAAPU010000007.1"/>
</dbReference>
<keyword evidence="2" id="KW-1133">Transmembrane helix</keyword>
<keyword evidence="1" id="KW-0175">Coiled coil</keyword>
<evidence type="ECO:0000256" key="1">
    <source>
        <dbReference type="SAM" id="Coils"/>
    </source>
</evidence>